<protein>
    <recommendedName>
        <fullName evidence="2">DUF1552 domain-containing protein</fullName>
    </recommendedName>
</protein>
<sequence>MSYIATKTSLNRRAFLKGTSATVALPFLSAMTPAFAAGPTAPKRFVAMSAGLGFHAPNFIPTEVGAGYPAPLYLQKLEKHRKDFTVFSGLSHPNSNGNSGHASELTWLTSAPRPGLAGFKNTISIDQLMARHIGAATRFPSLSVGTNGKSLSWTSNGVQIPSQTHPAKLFRQMFVNGTEKEVAEELKNLERGRSILDTVLGDAKALNVTLGARDREKLDEYFTSVRELEIRLQQNKQWANRLKPKVNYKEPREVPDRTDILAKQRLMYDLILLALQTDSTRVITFSLGSMNAVPNNIPGVRTDWHMLSHHGKEEAKIEELSKVEAAEFGVFSEFLQKMKDIKEEGGHLLDHTAILFGSNLGNASSHSWRNLPILLAGGGYKHGHHVAHDPDNNTPFANLFVPLAQRMGLEIEKFGSSTQSFIRGLES</sequence>
<dbReference type="PROSITE" id="PS51318">
    <property type="entry name" value="TAT"/>
    <property type="match status" value="1"/>
</dbReference>
<proteinExistence type="predicted"/>
<name>A0A382FSU0_9ZZZZ</name>
<evidence type="ECO:0008006" key="2">
    <source>
        <dbReference type="Google" id="ProtNLM"/>
    </source>
</evidence>
<dbReference type="InterPro" id="IPR011447">
    <property type="entry name" value="DUF1552"/>
</dbReference>
<organism evidence="1">
    <name type="scientific">marine metagenome</name>
    <dbReference type="NCBI Taxonomy" id="408172"/>
    <lineage>
        <taxon>unclassified sequences</taxon>
        <taxon>metagenomes</taxon>
        <taxon>ecological metagenomes</taxon>
    </lineage>
</organism>
<gene>
    <name evidence="1" type="ORF">METZ01_LOCUS218924</name>
</gene>
<reference evidence="1" key="1">
    <citation type="submission" date="2018-05" db="EMBL/GenBank/DDBJ databases">
        <authorList>
            <person name="Lanie J.A."/>
            <person name="Ng W.-L."/>
            <person name="Kazmierczak K.M."/>
            <person name="Andrzejewski T.M."/>
            <person name="Davidsen T.M."/>
            <person name="Wayne K.J."/>
            <person name="Tettelin H."/>
            <person name="Glass J.I."/>
            <person name="Rusch D."/>
            <person name="Podicherti R."/>
            <person name="Tsui H.-C.T."/>
            <person name="Winkler M.E."/>
        </authorList>
    </citation>
    <scope>NUCLEOTIDE SEQUENCE</scope>
</reference>
<evidence type="ECO:0000313" key="1">
    <source>
        <dbReference type="EMBL" id="SVB66070.1"/>
    </source>
</evidence>
<dbReference type="AlphaFoldDB" id="A0A382FSU0"/>
<dbReference type="InterPro" id="IPR006311">
    <property type="entry name" value="TAT_signal"/>
</dbReference>
<dbReference type="EMBL" id="UINC01051655">
    <property type="protein sequence ID" value="SVB66070.1"/>
    <property type="molecule type" value="Genomic_DNA"/>
</dbReference>
<accession>A0A382FSU0</accession>
<dbReference type="Pfam" id="PF07586">
    <property type="entry name" value="HXXSHH"/>
    <property type="match status" value="1"/>
</dbReference>